<evidence type="ECO:0000313" key="1">
    <source>
        <dbReference type="EMBL" id="KAK9816448.1"/>
    </source>
</evidence>
<dbReference type="EMBL" id="JALJOR010000005">
    <property type="protein sequence ID" value="KAK9816448.1"/>
    <property type="molecule type" value="Genomic_DNA"/>
</dbReference>
<dbReference type="Proteomes" id="UP001489004">
    <property type="component" value="Unassembled WGS sequence"/>
</dbReference>
<keyword evidence="2" id="KW-1185">Reference proteome</keyword>
<organism evidence="1 2">
    <name type="scientific">[Myrmecia] bisecta</name>
    <dbReference type="NCBI Taxonomy" id="41462"/>
    <lineage>
        <taxon>Eukaryota</taxon>
        <taxon>Viridiplantae</taxon>
        <taxon>Chlorophyta</taxon>
        <taxon>core chlorophytes</taxon>
        <taxon>Trebouxiophyceae</taxon>
        <taxon>Trebouxiales</taxon>
        <taxon>Trebouxiaceae</taxon>
        <taxon>Myrmecia</taxon>
    </lineage>
</organism>
<reference evidence="1 2" key="1">
    <citation type="journal article" date="2024" name="Nat. Commun.">
        <title>Phylogenomics reveals the evolutionary origins of lichenization in chlorophyte algae.</title>
        <authorList>
            <person name="Puginier C."/>
            <person name="Libourel C."/>
            <person name="Otte J."/>
            <person name="Skaloud P."/>
            <person name="Haon M."/>
            <person name="Grisel S."/>
            <person name="Petersen M."/>
            <person name="Berrin J.G."/>
            <person name="Delaux P.M."/>
            <person name="Dal Grande F."/>
            <person name="Keller J."/>
        </authorList>
    </citation>
    <scope>NUCLEOTIDE SEQUENCE [LARGE SCALE GENOMIC DNA]</scope>
    <source>
        <strain evidence="1 2">SAG 2043</strain>
    </source>
</reference>
<comment type="caution">
    <text evidence="1">The sequence shown here is derived from an EMBL/GenBank/DDBJ whole genome shotgun (WGS) entry which is preliminary data.</text>
</comment>
<evidence type="ECO:0000313" key="2">
    <source>
        <dbReference type="Proteomes" id="UP001489004"/>
    </source>
</evidence>
<gene>
    <name evidence="1" type="ORF">WJX72_000464</name>
</gene>
<dbReference type="AlphaFoldDB" id="A0AAW1Q6D0"/>
<proteinExistence type="predicted"/>
<name>A0AAW1Q6D0_9CHLO</name>
<sequence length="189" mass="21119">MGFTAMTPIVLGLGGYLFTYYNTKITEERKAQIERVNLQVKSLYGPLLACVTASKSAFDAMVTQHSPNRSVADFMNAARLNPNGPEGQTYRQWMKEVLQPLNEKAANIVTSNADLLEASSMEPLLLQLVAHVSAYKVILSRWEQGDSAEWSAISYPDKLLEYCEREFKQIKARQAFLLGIKNGGIRAKL</sequence>
<protein>
    <submittedName>
        <fullName evidence="1">Uncharacterized protein</fullName>
    </submittedName>
</protein>
<accession>A0AAW1Q6D0</accession>